<keyword evidence="3" id="KW-1185">Reference proteome</keyword>
<evidence type="ECO:0000313" key="3">
    <source>
        <dbReference type="Proteomes" id="UP001500886"/>
    </source>
</evidence>
<evidence type="ECO:0008006" key="4">
    <source>
        <dbReference type="Google" id="ProtNLM"/>
    </source>
</evidence>
<protein>
    <recommendedName>
        <fullName evidence="4">ImmA/IrrE family metallo-endopeptidase</fullName>
    </recommendedName>
</protein>
<evidence type="ECO:0000256" key="1">
    <source>
        <dbReference type="SAM" id="MobiDB-lite"/>
    </source>
</evidence>
<proteinExistence type="predicted"/>
<reference evidence="2 3" key="1">
    <citation type="journal article" date="2019" name="Int. J. Syst. Evol. Microbiol.">
        <title>The Global Catalogue of Microorganisms (GCM) 10K type strain sequencing project: providing services to taxonomists for standard genome sequencing and annotation.</title>
        <authorList>
            <consortium name="The Broad Institute Genomics Platform"/>
            <consortium name="The Broad Institute Genome Sequencing Center for Infectious Disease"/>
            <person name="Wu L."/>
            <person name="Ma J."/>
        </authorList>
    </citation>
    <scope>NUCLEOTIDE SEQUENCE [LARGE SCALE GENOMIC DNA]</scope>
    <source>
        <strain evidence="2 3">JCM 4542</strain>
    </source>
</reference>
<evidence type="ECO:0000313" key="2">
    <source>
        <dbReference type="EMBL" id="GAA2722346.1"/>
    </source>
</evidence>
<comment type="caution">
    <text evidence="2">The sequence shown here is derived from an EMBL/GenBank/DDBJ whole genome shotgun (WGS) entry which is preliminary data.</text>
</comment>
<dbReference type="EMBL" id="BAAASL010000019">
    <property type="protein sequence ID" value="GAA2722346.1"/>
    <property type="molecule type" value="Genomic_DNA"/>
</dbReference>
<accession>A0ABN3U0Y9</accession>
<gene>
    <name evidence="2" type="ORF">GCM10010315_47370</name>
</gene>
<feature type="region of interest" description="Disordered" evidence="1">
    <location>
        <begin position="1"/>
        <end position="21"/>
    </location>
</feature>
<name>A0ABN3U0Y9_9ACTN</name>
<organism evidence="2 3">
    <name type="scientific">Streptomyces luteosporeus</name>
    <dbReference type="NCBI Taxonomy" id="173856"/>
    <lineage>
        <taxon>Bacteria</taxon>
        <taxon>Bacillati</taxon>
        <taxon>Actinomycetota</taxon>
        <taxon>Actinomycetes</taxon>
        <taxon>Kitasatosporales</taxon>
        <taxon>Streptomycetaceae</taxon>
        <taxon>Streptomyces</taxon>
    </lineage>
</organism>
<sequence length="194" mass="21584">MVVRWRPRSGEGRGAGRPPGLRERCEQRVRALGLPHAEALTVEDVCGHISRLHGRPIHLMALELPVGSPDGLWVSAENADYVIFERRLAPVHQQQVILHEIGHLVCDHEAAPVLSADSSRLLLPSLDPEMVRRTLGREHEHSEVEMEAELVGSLIGRHISSWTAQRPWSVPPEAQELAARLAALQSPTHRGRNE</sequence>
<dbReference type="Proteomes" id="UP001500886">
    <property type="component" value="Unassembled WGS sequence"/>
</dbReference>